<evidence type="ECO:0000256" key="1">
    <source>
        <dbReference type="SAM" id="Phobius"/>
    </source>
</evidence>
<evidence type="ECO:0000313" key="2">
    <source>
        <dbReference type="EMBL" id="UOB21371.1"/>
    </source>
</evidence>
<sequence>MLLFTNPLEQIQAYITDKTAHFQEMVDYLTTLVLLGFGIIVLILVVTLFLLYKIYRQTSKGYVDRIRAEVERDLIQKYQLELREDYKKYLQKK</sequence>
<keyword evidence="3" id="KW-1185">Reference proteome</keyword>
<dbReference type="Proteomes" id="UP000830343">
    <property type="component" value="Chromosome"/>
</dbReference>
<feature type="transmembrane region" description="Helical" evidence="1">
    <location>
        <begin position="28"/>
        <end position="52"/>
    </location>
</feature>
<protein>
    <recommendedName>
        <fullName evidence="4">DUF4083 domain-containing protein</fullName>
    </recommendedName>
</protein>
<dbReference type="EMBL" id="CP094348">
    <property type="protein sequence ID" value="UOB21371.1"/>
    <property type="molecule type" value="Genomic_DNA"/>
</dbReference>
<proteinExistence type="predicted"/>
<organism evidence="2 3">
    <name type="scientific">Macrococcus armenti</name>
    <dbReference type="NCBI Taxonomy" id="2875764"/>
    <lineage>
        <taxon>Bacteria</taxon>
        <taxon>Bacillati</taxon>
        <taxon>Bacillota</taxon>
        <taxon>Bacilli</taxon>
        <taxon>Bacillales</taxon>
        <taxon>Staphylococcaceae</taxon>
        <taxon>Macrococcus</taxon>
    </lineage>
</organism>
<gene>
    <name evidence="2" type="ORF">MRZ06_04615</name>
</gene>
<keyword evidence="1" id="KW-0812">Transmembrane</keyword>
<keyword evidence="1" id="KW-0472">Membrane</keyword>
<evidence type="ECO:0000313" key="3">
    <source>
        <dbReference type="Proteomes" id="UP000830343"/>
    </source>
</evidence>
<reference evidence="2" key="2">
    <citation type="submission" date="2022-04" db="EMBL/GenBank/DDBJ databases">
        <title>Antimicrobial genetic elements in methicillin-resistant Macrococcus armenti.</title>
        <authorList>
            <person name="Keller J.E."/>
            <person name="Schwendener S."/>
            <person name="Pantucek R."/>
            <person name="Perreten V."/>
        </authorList>
    </citation>
    <scope>NUCLEOTIDE SEQUENCE</scope>
    <source>
        <strain evidence="2">CCM 2609</strain>
    </source>
</reference>
<name>A0ABY3ZZX8_9STAP</name>
<accession>A0ABY3ZZX8</accession>
<reference evidence="2" key="1">
    <citation type="submission" date="2022-03" db="EMBL/GenBank/DDBJ databases">
        <authorList>
            <person name="Vrbovska V."/>
            <person name="Kovarovic V."/>
            <person name="Botka T."/>
            <person name="Pantucek R."/>
        </authorList>
    </citation>
    <scope>NUCLEOTIDE SEQUENCE</scope>
    <source>
        <strain evidence="2">CCM 2609</strain>
    </source>
</reference>
<evidence type="ECO:0008006" key="4">
    <source>
        <dbReference type="Google" id="ProtNLM"/>
    </source>
</evidence>
<keyword evidence="1" id="KW-1133">Transmembrane helix</keyword>
<dbReference type="RefSeq" id="WP_224184523.1">
    <property type="nucleotide sequence ID" value="NZ_CP083595.1"/>
</dbReference>